<dbReference type="EMBL" id="KI964709">
    <property type="protein sequence ID" value="EUC30231.1"/>
    <property type="molecule type" value="Genomic_DNA"/>
</dbReference>
<dbReference type="eggNOG" id="ENOG502SSW4">
    <property type="taxonomic scope" value="Eukaryota"/>
</dbReference>
<dbReference type="HOGENOM" id="CLU_073903_1_1_1"/>
<evidence type="ECO:0000313" key="1">
    <source>
        <dbReference type="EMBL" id="EUC30231.1"/>
    </source>
</evidence>
<dbReference type="KEGG" id="bze:COCCADRAFT_104444"/>
<gene>
    <name evidence="1" type="ORF">COCCADRAFT_104444</name>
</gene>
<dbReference type="OrthoDB" id="2851338at2759"/>
<sequence>MSSAPTTTTTTTTTGLILSFIQPTSSFSSSSSPEDNSNNKDSTEFALLPQLFTSHVLGTTRSTFYKAANASCPKQHLLVSLMDDVAHVNVEQVAKFWAGERVVHGEADVRGFSEVQVYEKERGRGVGRDNPAHTLLVALMQPAPDGAADLDAWYRDEHNEQMSKEPGWLRTCRYSLVAQKGGDEKEKELSFLAIHEFDESNELGDTVKALEPVSEWTKKVMSAAVGIDAAIYRKA</sequence>
<accession>W6YG94</accession>
<protein>
    <submittedName>
        <fullName evidence="1">Uncharacterized protein</fullName>
    </submittedName>
</protein>
<dbReference type="Proteomes" id="UP000053841">
    <property type="component" value="Unassembled WGS sequence"/>
</dbReference>
<keyword evidence="2" id="KW-1185">Reference proteome</keyword>
<proteinExistence type="predicted"/>
<name>W6YG94_COCC2</name>
<dbReference type="RefSeq" id="XP_007715476.1">
    <property type="nucleotide sequence ID" value="XM_007717286.1"/>
</dbReference>
<dbReference type="AlphaFoldDB" id="W6YG94"/>
<evidence type="ECO:0000313" key="2">
    <source>
        <dbReference type="Proteomes" id="UP000053841"/>
    </source>
</evidence>
<organism evidence="1 2">
    <name type="scientific">Cochliobolus carbonum (strain 26-R-13)</name>
    <name type="common">Maize leaf spot fungus</name>
    <name type="synonym">Bipolaris zeicola</name>
    <dbReference type="NCBI Taxonomy" id="930089"/>
    <lineage>
        <taxon>Eukaryota</taxon>
        <taxon>Fungi</taxon>
        <taxon>Dikarya</taxon>
        <taxon>Ascomycota</taxon>
        <taxon>Pezizomycotina</taxon>
        <taxon>Dothideomycetes</taxon>
        <taxon>Pleosporomycetidae</taxon>
        <taxon>Pleosporales</taxon>
        <taxon>Pleosporineae</taxon>
        <taxon>Pleosporaceae</taxon>
        <taxon>Bipolaris</taxon>
    </lineage>
</organism>
<dbReference type="GeneID" id="19143010"/>
<reference evidence="1 2" key="1">
    <citation type="journal article" date="2013" name="PLoS Genet.">
        <title>Comparative genome structure, secondary metabolite, and effector coding capacity across Cochliobolus pathogens.</title>
        <authorList>
            <person name="Condon B.J."/>
            <person name="Leng Y."/>
            <person name="Wu D."/>
            <person name="Bushley K.E."/>
            <person name="Ohm R.A."/>
            <person name="Otillar R."/>
            <person name="Martin J."/>
            <person name="Schackwitz W."/>
            <person name="Grimwood J."/>
            <person name="MohdZainudin N."/>
            <person name="Xue C."/>
            <person name="Wang R."/>
            <person name="Manning V.A."/>
            <person name="Dhillon B."/>
            <person name="Tu Z.J."/>
            <person name="Steffenson B.J."/>
            <person name="Salamov A."/>
            <person name="Sun H."/>
            <person name="Lowry S."/>
            <person name="LaButti K."/>
            <person name="Han J."/>
            <person name="Copeland A."/>
            <person name="Lindquist E."/>
            <person name="Barry K."/>
            <person name="Schmutz J."/>
            <person name="Baker S.E."/>
            <person name="Ciuffetti L.M."/>
            <person name="Grigoriev I.V."/>
            <person name="Zhong S."/>
            <person name="Turgeon B.G."/>
        </authorList>
    </citation>
    <scope>NUCLEOTIDE SEQUENCE [LARGE SCALE GENOMIC DNA]</scope>
    <source>
        <strain evidence="1 2">26-R-13</strain>
    </source>
</reference>